<sequence>MARNAGIAISSSRFACLKIEDDEDADKQTKSKTAAQQSSSNASKKKNKKKKDQKDNEQLKQLAFGGGKNSSSKGLSHKQSAGDGGDQKGSWDQWKQHDKELMEEQFKDDLASALLQSRLELEQKQQETSKQKQRIEAGLEPPLSREGRKKKKQKEKPQAMSLEQFNQLPPEKPVNGSDDSEGEENGKESESDVQTRVPATQQDPRFFNSVDDDAEQILRQEKMQEEYRKHFSSDNVIVAKLKNDLERKDLKVKELTEKMNAMEAELKQVKKRNKQLCVILAQGEMKDKAQVLLQVDELTVVRDELTEQVTSLTGELEKEKSKNHSLKGELDKLKNNKQGK</sequence>
<dbReference type="PANTHER" id="PTHR14899:SF0">
    <property type="entry name" value="G KINASE-ANCHORING PROTEIN 1"/>
    <property type="match status" value="1"/>
</dbReference>
<evidence type="ECO:0000256" key="5">
    <source>
        <dbReference type="SAM" id="MobiDB-lite"/>
    </source>
</evidence>
<organism evidence="6 7">
    <name type="scientific">Aplysia californica</name>
    <name type="common">California sea hare</name>
    <dbReference type="NCBI Taxonomy" id="6500"/>
    <lineage>
        <taxon>Eukaryota</taxon>
        <taxon>Metazoa</taxon>
        <taxon>Spiralia</taxon>
        <taxon>Lophotrochozoa</taxon>
        <taxon>Mollusca</taxon>
        <taxon>Gastropoda</taxon>
        <taxon>Heterobranchia</taxon>
        <taxon>Euthyneura</taxon>
        <taxon>Tectipleura</taxon>
        <taxon>Aplysiida</taxon>
        <taxon>Aplysioidea</taxon>
        <taxon>Aplysiidae</taxon>
        <taxon>Aplysia</taxon>
    </lineage>
</organism>
<evidence type="ECO:0000313" key="7">
    <source>
        <dbReference type="RefSeq" id="XP_005106617.1"/>
    </source>
</evidence>
<dbReference type="RefSeq" id="XP_005106617.1">
    <property type="nucleotide sequence ID" value="XM_005106560.3"/>
</dbReference>
<keyword evidence="3" id="KW-0333">Golgi apparatus</keyword>
<dbReference type="Proteomes" id="UP000694888">
    <property type="component" value="Unplaced"/>
</dbReference>
<feature type="compositionally biased region" description="Basic and acidic residues" evidence="5">
    <location>
        <begin position="94"/>
        <end position="105"/>
    </location>
</feature>
<dbReference type="PRINTS" id="PR02083">
    <property type="entry name" value="GKINASEAP1"/>
</dbReference>
<gene>
    <name evidence="7" type="primary">LOC101856685</name>
</gene>
<dbReference type="PANTHER" id="PTHR14899">
    <property type="entry name" value="G KINASE ANCHORING PROTEIN 1"/>
    <property type="match status" value="1"/>
</dbReference>
<name>A0ABM0K1L4_APLCA</name>
<keyword evidence="4" id="KW-0175">Coiled coil</keyword>
<feature type="region of interest" description="Disordered" evidence="5">
    <location>
        <begin position="121"/>
        <end position="209"/>
    </location>
</feature>
<keyword evidence="6" id="KW-1185">Reference proteome</keyword>
<feature type="compositionally biased region" description="Basic and acidic residues" evidence="5">
    <location>
        <begin position="121"/>
        <end position="137"/>
    </location>
</feature>
<feature type="region of interest" description="Disordered" evidence="5">
    <location>
        <begin position="311"/>
        <end position="340"/>
    </location>
</feature>
<feature type="compositionally biased region" description="Low complexity" evidence="5">
    <location>
        <begin position="69"/>
        <end position="78"/>
    </location>
</feature>
<evidence type="ECO:0000256" key="3">
    <source>
        <dbReference type="ARBA" id="ARBA00023034"/>
    </source>
</evidence>
<accession>A0ABM0K1L4</accession>
<keyword evidence="7" id="KW-0808">Transferase</keyword>
<dbReference type="GO" id="GO:0016301">
    <property type="term" value="F:kinase activity"/>
    <property type="evidence" value="ECO:0007669"/>
    <property type="project" value="UniProtKB-KW"/>
</dbReference>
<evidence type="ECO:0000256" key="4">
    <source>
        <dbReference type="ARBA" id="ARBA00023054"/>
    </source>
</evidence>
<evidence type="ECO:0000256" key="1">
    <source>
        <dbReference type="ARBA" id="ARBA00004555"/>
    </source>
</evidence>
<feature type="region of interest" description="Disordered" evidence="5">
    <location>
        <begin position="23"/>
        <end position="105"/>
    </location>
</feature>
<feature type="compositionally biased region" description="Basic and acidic residues" evidence="5">
    <location>
        <begin position="315"/>
        <end position="334"/>
    </location>
</feature>
<comment type="subcellular location">
    <subcellularLocation>
        <location evidence="1">Golgi apparatus</location>
    </subcellularLocation>
</comment>
<protein>
    <submittedName>
        <fullName evidence="7">G kinase-anchoring protein 1 isoform X1</fullName>
    </submittedName>
</protein>
<dbReference type="InterPro" id="IPR026109">
    <property type="entry name" value="GKAP1"/>
</dbReference>
<evidence type="ECO:0000256" key="2">
    <source>
        <dbReference type="ARBA" id="ARBA00006662"/>
    </source>
</evidence>
<feature type="compositionally biased region" description="Low complexity" evidence="5">
    <location>
        <begin position="31"/>
        <end position="42"/>
    </location>
</feature>
<dbReference type="GeneID" id="101856685"/>
<comment type="similarity">
    <text evidence="2">Belongs to the GKAP1 family.</text>
</comment>
<evidence type="ECO:0000313" key="6">
    <source>
        <dbReference type="Proteomes" id="UP000694888"/>
    </source>
</evidence>
<reference evidence="7" key="1">
    <citation type="submission" date="2025-08" db="UniProtKB">
        <authorList>
            <consortium name="RefSeq"/>
        </authorList>
    </citation>
    <scope>IDENTIFICATION</scope>
</reference>
<proteinExistence type="inferred from homology"/>
<keyword evidence="7" id="KW-0418">Kinase</keyword>